<dbReference type="PANTHER" id="PTHR33674">
    <property type="entry name" value="METHIONINE-S-OXIDE REDUCTASE"/>
    <property type="match status" value="1"/>
</dbReference>
<dbReference type="PANTHER" id="PTHR33674:SF8">
    <property type="entry name" value="OS01G0833400 PROTEIN"/>
    <property type="match status" value="1"/>
</dbReference>
<sequence length="102" mass="11787">MKKGVVSFNSIDESRFCNTDSLICLPYFNSKSSWGLFRRRTKLRCRKCVKYIGSVYEEIFPFALFGRRISDDSSSGCSKKYKIRISALQPSSYELDSSFITH</sequence>
<proteinExistence type="predicted"/>
<dbReference type="Proteomes" id="UP000636800">
    <property type="component" value="Chromosome 7"/>
</dbReference>
<gene>
    <name evidence="1" type="ORF">HPP92_015766</name>
</gene>
<dbReference type="EMBL" id="JADCNL010000007">
    <property type="protein sequence ID" value="KAG0473909.1"/>
    <property type="molecule type" value="Genomic_DNA"/>
</dbReference>
<dbReference type="Pfam" id="PF24046">
    <property type="entry name" value="At4g08330"/>
    <property type="match status" value="1"/>
</dbReference>
<dbReference type="InterPro" id="IPR045282">
    <property type="entry name" value="At4g08330-like"/>
</dbReference>
<evidence type="ECO:0000313" key="2">
    <source>
        <dbReference type="Proteomes" id="UP000636800"/>
    </source>
</evidence>
<evidence type="ECO:0000313" key="1">
    <source>
        <dbReference type="EMBL" id="KAG0473909.1"/>
    </source>
</evidence>
<reference evidence="1 2" key="1">
    <citation type="journal article" date="2020" name="Nat. Food">
        <title>A phased Vanilla planifolia genome enables genetic improvement of flavour and production.</title>
        <authorList>
            <person name="Hasing T."/>
            <person name="Tang H."/>
            <person name="Brym M."/>
            <person name="Khazi F."/>
            <person name="Huang T."/>
            <person name="Chambers A.H."/>
        </authorList>
    </citation>
    <scope>NUCLEOTIDE SEQUENCE [LARGE SCALE GENOMIC DNA]</scope>
    <source>
        <tissue evidence="1">Leaf</tissue>
    </source>
</reference>
<dbReference type="OrthoDB" id="1910345at2759"/>
<name>A0A835QQ36_VANPL</name>
<comment type="caution">
    <text evidence="1">The sequence shown here is derived from an EMBL/GenBank/DDBJ whole genome shotgun (WGS) entry which is preliminary data.</text>
</comment>
<protein>
    <submittedName>
        <fullName evidence="1">Uncharacterized protein</fullName>
    </submittedName>
</protein>
<organism evidence="1 2">
    <name type="scientific">Vanilla planifolia</name>
    <name type="common">Vanilla</name>
    <dbReference type="NCBI Taxonomy" id="51239"/>
    <lineage>
        <taxon>Eukaryota</taxon>
        <taxon>Viridiplantae</taxon>
        <taxon>Streptophyta</taxon>
        <taxon>Embryophyta</taxon>
        <taxon>Tracheophyta</taxon>
        <taxon>Spermatophyta</taxon>
        <taxon>Magnoliopsida</taxon>
        <taxon>Liliopsida</taxon>
        <taxon>Asparagales</taxon>
        <taxon>Orchidaceae</taxon>
        <taxon>Vanilloideae</taxon>
        <taxon>Vanilleae</taxon>
        <taxon>Vanilla</taxon>
    </lineage>
</organism>
<accession>A0A835QQ36</accession>
<keyword evidence="2" id="KW-1185">Reference proteome</keyword>
<dbReference type="AlphaFoldDB" id="A0A835QQ36"/>